<reference evidence="2 3" key="1">
    <citation type="submission" date="2016-03" db="EMBL/GenBank/DDBJ databases">
        <title>Chemosynthetic sulphur-oxidizing symbionts of marine invertebrate animals are capable of nitrogen fixation.</title>
        <authorList>
            <person name="Petersen J.M."/>
            <person name="Kemper A."/>
            <person name="Gruber-Vodicka H."/>
            <person name="Cardini U."/>
            <person name="Geest Mvander."/>
            <person name="Kleiner M."/>
            <person name="Bulgheresi S."/>
            <person name="Fussmann M."/>
            <person name="Herbold C."/>
            <person name="Seah B.K.B."/>
            <person name="Antony C.Paul."/>
            <person name="Liu D."/>
            <person name="Belitz A."/>
            <person name="Weber M."/>
        </authorList>
    </citation>
    <scope>NUCLEOTIDE SEQUENCE [LARGE SCALE GENOMIC DNA]</scope>
    <source>
        <strain evidence="2">G_D</strain>
    </source>
</reference>
<evidence type="ECO:0000256" key="1">
    <source>
        <dbReference type="PROSITE-ProRule" id="PRU00339"/>
    </source>
</evidence>
<accession>A0A1E2UTT4</accession>
<dbReference type="Pfam" id="PF13432">
    <property type="entry name" value="TPR_16"/>
    <property type="match status" value="1"/>
</dbReference>
<dbReference type="PROSITE" id="PS50005">
    <property type="entry name" value="TPR"/>
    <property type="match status" value="2"/>
</dbReference>
<feature type="repeat" description="TPR" evidence="1">
    <location>
        <begin position="200"/>
        <end position="233"/>
    </location>
</feature>
<feature type="repeat" description="TPR" evidence="1">
    <location>
        <begin position="612"/>
        <end position="645"/>
    </location>
</feature>
<dbReference type="InterPro" id="IPR011990">
    <property type="entry name" value="TPR-like_helical_dom_sf"/>
</dbReference>
<dbReference type="STRING" id="1818881.A3196_16170"/>
<proteinExistence type="predicted"/>
<dbReference type="EMBL" id="LVJZ01000003">
    <property type="protein sequence ID" value="ODB98156.1"/>
    <property type="molecule type" value="Genomic_DNA"/>
</dbReference>
<dbReference type="PANTHER" id="PTHR12558">
    <property type="entry name" value="CELL DIVISION CYCLE 16,23,27"/>
    <property type="match status" value="1"/>
</dbReference>
<dbReference type="Gene3D" id="1.25.40.10">
    <property type="entry name" value="Tetratricopeptide repeat domain"/>
    <property type="match status" value="7"/>
</dbReference>
<dbReference type="InterPro" id="IPR014266">
    <property type="entry name" value="PEP-CTERM_TPR_PrsT"/>
</dbReference>
<dbReference type="SMART" id="SM00028">
    <property type="entry name" value="TPR"/>
    <property type="match status" value="10"/>
</dbReference>
<gene>
    <name evidence="2" type="ORF">A3196_16170</name>
</gene>
<dbReference type="PANTHER" id="PTHR12558:SF13">
    <property type="entry name" value="CELL DIVISION CYCLE PROTEIN 27 HOMOLOG"/>
    <property type="match status" value="1"/>
</dbReference>
<evidence type="ECO:0008006" key="4">
    <source>
        <dbReference type="Google" id="ProtNLM"/>
    </source>
</evidence>
<organism evidence="2 3">
    <name type="scientific">Candidatus Thiodiazotropha endoloripes</name>
    <dbReference type="NCBI Taxonomy" id="1818881"/>
    <lineage>
        <taxon>Bacteria</taxon>
        <taxon>Pseudomonadati</taxon>
        <taxon>Pseudomonadota</taxon>
        <taxon>Gammaproteobacteria</taxon>
        <taxon>Chromatiales</taxon>
        <taxon>Sedimenticolaceae</taxon>
        <taxon>Candidatus Thiodiazotropha</taxon>
    </lineage>
</organism>
<evidence type="ECO:0000313" key="2">
    <source>
        <dbReference type="EMBL" id="ODB98156.1"/>
    </source>
</evidence>
<dbReference type="SUPFAM" id="SSF81901">
    <property type="entry name" value="HCP-like"/>
    <property type="match status" value="1"/>
</dbReference>
<protein>
    <recommendedName>
        <fullName evidence="4">PEP-CTERM system TPR-repeat protein PrsT</fullName>
    </recommendedName>
</protein>
<sequence>MAVYTGGSITITTLILTVILLAGCSGGVSEEERYQSALTSYSNQEFSKAIIELKNLLQANGKHQAGRILLAKTYLQQGDGIAAEKEINSINEAEKADPEVKQMVLDAWRLQGKYKQIVEHYEADDFTALEQRPLIQTVANAYIHLRQPEKADNLAEALLETDAGNADALVVRAKAASMRDRDEQAIDFLNKAIVLDGENPQAWRTLGGIQSKLQQFDQAIESLKRAVSLDRPDDSKQERFLTQTSLIQLLILKSRFTESKQYLGELKSEFSSHPIVIYLSGLHNYIDKKYDLAKTELTDVHNALPNHLPTVLLLGATHFAENNLEQANVLLSRYVNQVPTHLQARKLLGEIKLRLNKPEEALSILKSSSDQQKDHQLLSMIGAAASQSGDFLQGVEYLKKAAKSHPENTQIRQELAKLYLNQGAVDDAIAELEQMDSTSGKSTTNLLILSYLKKQDLAAARNKSDQVFTDNQNLSATDYYLRAVIELQSGNRHAAREHLRNAVEVNRAYVPALVALGRMDLEDGRLSEGSDRLDLVLATDPENTHALLLLAQISERSGQQREALKWIDRAATSSRNPILPIIIVSRYYLRTKQPEKAARYLQNKALLETENLTILSLIAEMNQQSGNYQQAGATIERMIRLNPQNQDAYLQLADLQRKQGDYAAAMSTLDGLNPLPQKGKLLKYKLALQSGQFDAAEAVAKQLSADSKSKYLGVALSAGVLQAKGRPQSAISLLKKNLTAEAPFYLYRKLADLYAMNGNVNAASEVLQQRIESQPGGDKQAKLALAMILQTNEKPEDAIKLYDELLSDEPDNVIALNNAALLVYEKNPEKGLDFARRAYDRVGDSSLAVIDTYAWLTFREGDSKSALNLLEPIIHRATDPSIRYHYAAVLKAQGRNKEAREILQAILDNNQQFEESSEAKQLLSELSSANG</sequence>
<comment type="caution">
    <text evidence="2">The sequence shown here is derived from an EMBL/GenBank/DDBJ whole genome shotgun (WGS) entry which is preliminary data.</text>
</comment>
<dbReference type="RefSeq" id="WP_071933790.1">
    <property type="nucleotide sequence ID" value="NZ_LVJZ01000003.1"/>
</dbReference>
<dbReference type="AlphaFoldDB" id="A0A1E2UTT4"/>
<name>A0A1E2UTT4_9GAMM</name>
<dbReference type="NCBIfam" id="TIGR02917">
    <property type="entry name" value="PEP_TPR_lipo"/>
    <property type="match status" value="1"/>
</dbReference>
<keyword evidence="3" id="KW-1185">Reference proteome</keyword>
<dbReference type="Pfam" id="PF14559">
    <property type="entry name" value="TPR_19"/>
    <property type="match status" value="5"/>
</dbReference>
<dbReference type="Pfam" id="PF12895">
    <property type="entry name" value="ANAPC3"/>
    <property type="match status" value="1"/>
</dbReference>
<dbReference type="Proteomes" id="UP000094849">
    <property type="component" value="Unassembled WGS sequence"/>
</dbReference>
<dbReference type="InterPro" id="IPR019734">
    <property type="entry name" value="TPR_rpt"/>
</dbReference>
<dbReference type="SUPFAM" id="SSF48452">
    <property type="entry name" value="TPR-like"/>
    <property type="match status" value="5"/>
</dbReference>
<evidence type="ECO:0000313" key="3">
    <source>
        <dbReference type="Proteomes" id="UP000094849"/>
    </source>
</evidence>
<keyword evidence="1" id="KW-0802">TPR repeat</keyword>
<dbReference type="Pfam" id="PF13181">
    <property type="entry name" value="TPR_8"/>
    <property type="match status" value="1"/>
</dbReference>